<gene>
    <name evidence="2" type="ORF">PanWU01x14_230040</name>
</gene>
<protein>
    <submittedName>
        <fullName evidence="2">Uncharacterized protein</fullName>
    </submittedName>
</protein>
<feature type="region of interest" description="Disordered" evidence="1">
    <location>
        <begin position="1"/>
        <end position="41"/>
    </location>
</feature>
<name>A0A2P5BKV9_PARAD</name>
<keyword evidence="3" id="KW-1185">Reference proteome</keyword>
<comment type="caution">
    <text evidence="2">The sequence shown here is derived from an EMBL/GenBank/DDBJ whole genome shotgun (WGS) entry which is preliminary data.</text>
</comment>
<evidence type="ECO:0000256" key="1">
    <source>
        <dbReference type="SAM" id="MobiDB-lite"/>
    </source>
</evidence>
<feature type="region of interest" description="Disordered" evidence="1">
    <location>
        <begin position="58"/>
        <end position="83"/>
    </location>
</feature>
<evidence type="ECO:0000313" key="2">
    <source>
        <dbReference type="EMBL" id="PON49420.1"/>
    </source>
</evidence>
<dbReference type="EMBL" id="JXTB01000261">
    <property type="protein sequence ID" value="PON49420.1"/>
    <property type="molecule type" value="Genomic_DNA"/>
</dbReference>
<dbReference type="AlphaFoldDB" id="A0A2P5BKV9"/>
<accession>A0A2P5BKV9</accession>
<sequence length="83" mass="8809">SRYDSNTRPKKKKKFSKPDSVADPVADPVQQTRPSPVHILDPAPIAEATSSSLALHHADVPVPSPAPHLTISLGRTAPPDAQT</sequence>
<reference evidence="3" key="1">
    <citation type="submission" date="2016-06" db="EMBL/GenBank/DDBJ databases">
        <title>Parallel loss of symbiosis genes in relatives of nitrogen-fixing non-legume Parasponia.</title>
        <authorList>
            <person name="Van Velzen R."/>
            <person name="Holmer R."/>
            <person name="Bu F."/>
            <person name="Rutten L."/>
            <person name="Van Zeijl A."/>
            <person name="Liu W."/>
            <person name="Santuari L."/>
            <person name="Cao Q."/>
            <person name="Sharma T."/>
            <person name="Shen D."/>
            <person name="Roswanjaya Y."/>
            <person name="Wardhani T."/>
            <person name="Kalhor M.S."/>
            <person name="Jansen J."/>
            <person name="Van den Hoogen J."/>
            <person name="Gungor B."/>
            <person name="Hartog M."/>
            <person name="Hontelez J."/>
            <person name="Verver J."/>
            <person name="Yang W.-C."/>
            <person name="Schijlen E."/>
            <person name="Repin R."/>
            <person name="Schilthuizen M."/>
            <person name="Schranz E."/>
            <person name="Heidstra R."/>
            <person name="Miyata K."/>
            <person name="Fedorova E."/>
            <person name="Kohlen W."/>
            <person name="Bisseling T."/>
            <person name="Smit S."/>
            <person name="Geurts R."/>
        </authorList>
    </citation>
    <scope>NUCLEOTIDE SEQUENCE [LARGE SCALE GENOMIC DNA]</scope>
    <source>
        <strain evidence="3">cv. WU1-14</strain>
    </source>
</reference>
<dbReference type="Proteomes" id="UP000237105">
    <property type="component" value="Unassembled WGS sequence"/>
</dbReference>
<proteinExistence type="predicted"/>
<organism evidence="2 3">
    <name type="scientific">Parasponia andersonii</name>
    <name type="common">Sponia andersonii</name>
    <dbReference type="NCBI Taxonomy" id="3476"/>
    <lineage>
        <taxon>Eukaryota</taxon>
        <taxon>Viridiplantae</taxon>
        <taxon>Streptophyta</taxon>
        <taxon>Embryophyta</taxon>
        <taxon>Tracheophyta</taxon>
        <taxon>Spermatophyta</taxon>
        <taxon>Magnoliopsida</taxon>
        <taxon>eudicotyledons</taxon>
        <taxon>Gunneridae</taxon>
        <taxon>Pentapetalae</taxon>
        <taxon>rosids</taxon>
        <taxon>fabids</taxon>
        <taxon>Rosales</taxon>
        <taxon>Cannabaceae</taxon>
        <taxon>Parasponia</taxon>
    </lineage>
</organism>
<feature type="non-terminal residue" evidence="2">
    <location>
        <position position="1"/>
    </location>
</feature>
<evidence type="ECO:0000313" key="3">
    <source>
        <dbReference type="Proteomes" id="UP000237105"/>
    </source>
</evidence>